<dbReference type="Proteomes" id="UP000762676">
    <property type="component" value="Unassembled WGS sequence"/>
</dbReference>
<protein>
    <submittedName>
        <fullName evidence="2">Uncharacterized protein</fullName>
    </submittedName>
</protein>
<reference evidence="2 3" key="1">
    <citation type="journal article" date="2021" name="Elife">
        <title>Chloroplast acquisition without the gene transfer in kleptoplastic sea slugs, Plakobranchus ocellatus.</title>
        <authorList>
            <person name="Maeda T."/>
            <person name="Takahashi S."/>
            <person name="Yoshida T."/>
            <person name="Shimamura S."/>
            <person name="Takaki Y."/>
            <person name="Nagai Y."/>
            <person name="Toyoda A."/>
            <person name="Suzuki Y."/>
            <person name="Arimoto A."/>
            <person name="Ishii H."/>
            <person name="Satoh N."/>
            <person name="Nishiyama T."/>
            <person name="Hasebe M."/>
            <person name="Maruyama T."/>
            <person name="Minagawa J."/>
            <person name="Obokata J."/>
            <person name="Shigenobu S."/>
        </authorList>
    </citation>
    <scope>NUCLEOTIDE SEQUENCE [LARGE SCALE GENOMIC DNA]</scope>
</reference>
<feature type="compositionally biased region" description="Basic and acidic residues" evidence="1">
    <location>
        <begin position="17"/>
        <end position="30"/>
    </location>
</feature>
<accession>A0AAV4JWN1</accession>
<keyword evidence="3" id="KW-1185">Reference proteome</keyword>
<sequence length="75" mass="8195">MSDQPGEGAESSASKTDITEKVPEEGRPERIANTQRSQHDFIPMQCPNEVPRLGMKHRDQNVSGITATTAITQGM</sequence>
<name>A0AAV4JWN1_9GAST</name>
<evidence type="ECO:0000313" key="3">
    <source>
        <dbReference type="Proteomes" id="UP000762676"/>
    </source>
</evidence>
<organism evidence="2 3">
    <name type="scientific">Elysia marginata</name>
    <dbReference type="NCBI Taxonomy" id="1093978"/>
    <lineage>
        <taxon>Eukaryota</taxon>
        <taxon>Metazoa</taxon>
        <taxon>Spiralia</taxon>
        <taxon>Lophotrochozoa</taxon>
        <taxon>Mollusca</taxon>
        <taxon>Gastropoda</taxon>
        <taxon>Heterobranchia</taxon>
        <taxon>Euthyneura</taxon>
        <taxon>Panpulmonata</taxon>
        <taxon>Sacoglossa</taxon>
        <taxon>Placobranchoidea</taxon>
        <taxon>Plakobranchidae</taxon>
        <taxon>Elysia</taxon>
    </lineage>
</organism>
<proteinExistence type="predicted"/>
<dbReference type="EMBL" id="BMAT01010461">
    <property type="protein sequence ID" value="GFS27209.1"/>
    <property type="molecule type" value="Genomic_DNA"/>
</dbReference>
<dbReference type="AlphaFoldDB" id="A0AAV4JWN1"/>
<feature type="region of interest" description="Disordered" evidence="1">
    <location>
        <begin position="1"/>
        <end position="40"/>
    </location>
</feature>
<comment type="caution">
    <text evidence="2">The sequence shown here is derived from an EMBL/GenBank/DDBJ whole genome shotgun (WGS) entry which is preliminary data.</text>
</comment>
<gene>
    <name evidence="2" type="ORF">ElyMa_005246400</name>
</gene>
<evidence type="ECO:0000313" key="2">
    <source>
        <dbReference type="EMBL" id="GFS27209.1"/>
    </source>
</evidence>
<evidence type="ECO:0000256" key="1">
    <source>
        <dbReference type="SAM" id="MobiDB-lite"/>
    </source>
</evidence>